<evidence type="ECO:0000256" key="1">
    <source>
        <dbReference type="SAM" id="Phobius"/>
    </source>
</evidence>
<proteinExistence type="predicted"/>
<keyword evidence="1" id="KW-0812">Transmembrane</keyword>
<keyword evidence="1" id="KW-0472">Membrane</keyword>
<dbReference type="InParanoid" id="A0A1X7UGW6"/>
<dbReference type="EnsemblMetazoa" id="Aqu2.1.26721_001">
    <property type="protein sequence ID" value="Aqu2.1.26721_001"/>
    <property type="gene ID" value="Aqu2.1.26721"/>
</dbReference>
<reference evidence="2" key="1">
    <citation type="submission" date="2017-05" db="UniProtKB">
        <authorList>
            <consortium name="EnsemblMetazoa"/>
        </authorList>
    </citation>
    <scope>IDENTIFICATION</scope>
</reference>
<dbReference type="AlphaFoldDB" id="A0A1X7UGW6"/>
<feature type="transmembrane region" description="Helical" evidence="1">
    <location>
        <begin position="6"/>
        <end position="27"/>
    </location>
</feature>
<keyword evidence="1" id="KW-1133">Transmembrane helix</keyword>
<organism evidence="2">
    <name type="scientific">Amphimedon queenslandica</name>
    <name type="common">Sponge</name>
    <dbReference type="NCBI Taxonomy" id="400682"/>
    <lineage>
        <taxon>Eukaryota</taxon>
        <taxon>Metazoa</taxon>
        <taxon>Porifera</taxon>
        <taxon>Demospongiae</taxon>
        <taxon>Heteroscleromorpha</taxon>
        <taxon>Haplosclerida</taxon>
        <taxon>Niphatidae</taxon>
        <taxon>Amphimedon</taxon>
    </lineage>
</organism>
<protein>
    <submittedName>
        <fullName evidence="2">Uncharacterized protein</fullName>
    </submittedName>
</protein>
<name>A0A1X7UGW6_AMPQE</name>
<evidence type="ECO:0000313" key="2">
    <source>
        <dbReference type="EnsemblMetazoa" id="Aqu2.1.26721_001"/>
    </source>
</evidence>
<accession>A0A1X7UGW6</accession>
<sequence>MEEKEAGAVIDSAVATVAVASVLSTLMPGSGPSKRRKKSYTRVEKLKVVTIYHENLENMLNLQEVLTEQPNSLTLGD</sequence>